<comment type="catalytic activity">
    <reaction evidence="3">
        <text>ATP + H2O = ADP + phosphate + H(+)</text>
        <dbReference type="Rhea" id="RHEA:13065"/>
        <dbReference type="ChEBI" id="CHEBI:15377"/>
        <dbReference type="ChEBI" id="CHEBI:15378"/>
        <dbReference type="ChEBI" id="CHEBI:30616"/>
        <dbReference type="ChEBI" id="CHEBI:43474"/>
        <dbReference type="ChEBI" id="CHEBI:456216"/>
        <dbReference type="EC" id="5.6.2.3"/>
    </reaction>
</comment>
<dbReference type="InterPro" id="IPR055446">
    <property type="entry name" value="RecD2_N_OB"/>
</dbReference>
<dbReference type="Pfam" id="PF23139">
    <property type="entry name" value="OB_YrrC"/>
    <property type="match status" value="1"/>
</dbReference>
<keyword evidence="3" id="KW-0413">Isomerase</keyword>
<dbReference type="Pfam" id="PF13538">
    <property type="entry name" value="UvrD_C_2"/>
    <property type="match status" value="1"/>
</dbReference>
<dbReference type="AlphaFoldDB" id="A0A0K2E252"/>
<dbReference type="RefSeq" id="WP_027242581.1">
    <property type="nucleotide sequence ID" value="NZ_CP012416.1"/>
</dbReference>
<dbReference type="CDD" id="cd17933">
    <property type="entry name" value="DEXSc_RecD-like"/>
    <property type="match status" value="1"/>
</dbReference>
<dbReference type="Gene3D" id="1.10.150.20">
    <property type="entry name" value="5' to 3' exonuclease, C-terminal subdomain"/>
    <property type="match status" value="1"/>
</dbReference>
<evidence type="ECO:0000256" key="1">
    <source>
        <dbReference type="ARBA" id="ARBA00022741"/>
    </source>
</evidence>
<comment type="similarity">
    <text evidence="3">Belongs to the RecD family. RecD2 subfamily.</text>
</comment>
<organism evidence="4 5">
    <name type="scientific">Piscirickettsia salmonis</name>
    <dbReference type="NCBI Taxonomy" id="1238"/>
    <lineage>
        <taxon>Bacteria</taxon>
        <taxon>Pseudomonadati</taxon>
        <taxon>Pseudomonadota</taxon>
        <taxon>Gammaproteobacteria</taxon>
        <taxon>Thiotrichales</taxon>
        <taxon>Piscirickettsiaceae</taxon>
        <taxon>Piscirickettsia</taxon>
    </lineage>
</organism>
<dbReference type="InterPro" id="IPR029493">
    <property type="entry name" value="RecD2-like_HHH"/>
</dbReference>
<dbReference type="InterPro" id="IPR027785">
    <property type="entry name" value="UvrD-like_helicase_C"/>
</dbReference>
<dbReference type="Gene3D" id="1.10.10.2220">
    <property type="match status" value="1"/>
</dbReference>
<dbReference type="GO" id="GO:0006310">
    <property type="term" value="P:DNA recombination"/>
    <property type="evidence" value="ECO:0007669"/>
    <property type="project" value="InterPro"/>
</dbReference>
<dbReference type="GO" id="GO:0009338">
    <property type="term" value="C:exodeoxyribonuclease V complex"/>
    <property type="evidence" value="ECO:0007669"/>
    <property type="project" value="TreeGrafter"/>
</dbReference>
<geneLocation type="plasmid" evidence="4 5">
    <name>pPSB1-1</name>
</geneLocation>
<dbReference type="InterPro" id="IPR027417">
    <property type="entry name" value="P-loop_NTPase"/>
</dbReference>
<name>A0A0K2E252_PISSA</name>
<dbReference type="SUPFAM" id="SSF52540">
    <property type="entry name" value="P-loop containing nucleoside triphosphate hydrolases"/>
    <property type="match status" value="2"/>
</dbReference>
<dbReference type="NCBIfam" id="TIGR01448">
    <property type="entry name" value="recD_rel"/>
    <property type="match status" value="1"/>
</dbReference>
<dbReference type="InterPro" id="IPR006345">
    <property type="entry name" value="RecD2"/>
</dbReference>
<dbReference type="PANTHER" id="PTHR43788">
    <property type="entry name" value="DNA2/NAM7 HELICASE FAMILY MEMBER"/>
    <property type="match status" value="1"/>
</dbReference>
<dbReference type="PANTHER" id="PTHR43788:SF6">
    <property type="entry name" value="DNA HELICASE B"/>
    <property type="match status" value="1"/>
</dbReference>
<dbReference type="CDD" id="cd18809">
    <property type="entry name" value="SF1_C_RecD"/>
    <property type="match status" value="1"/>
</dbReference>
<dbReference type="GO" id="GO:0016787">
    <property type="term" value="F:hydrolase activity"/>
    <property type="evidence" value="ECO:0007669"/>
    <property type="project" value="UniProtKB-KW"/>
</dbReference>
<dbReference type="EMBL" id="CP012509">
    <property type="protein sequence ID" value="ALB24400.1"/>
    <property type="molecule type" value="Genomic_DNA"/>
</dbReference>
<feature type="binding site" evidence="3">
    <location>
        <begin position="353"/>
        <end position="357"/>
    </location>
    <ligand>
        <name>ATP</name>
        <dbReference type="ChEBI" id="CHEBI:30616"/>
    </ligand>
</feature>
<dbReference type="Proteomes" id="UP000029558">
    <property type="component" value="Plasmid pPSB1-1"/>
</dbReference>
<dbReference type="SUPFAM" id="SSF47781">
    <property type="entry name" value="RuvA domain 2-like"/>
    <property type="match status" value="1"/>
</dbReference>
<dbReference type="Pfam" id="PF18335">
    <property type="entry name" value="SH3_13"/>
    <property type="match status" value="1"/>
</dbReference>
<dbReference type="GO" id="GO:0017116">
    <property type="term" value="F:single-stranded DNA helicase activity"/>
    <property type="evidence" value="ECO:0007669"/>
    <property type="project" value="TreeGrafter"/>
</dbReference>
<dbReference type="GO" id="GO:0003677">
    <property type="term" value="F:DNA binding"/>
    <property type="evidence" value="ECO:0007669"/>
    <property type="project" value="UniProtKB-UniRule"/>
</dbReference>
<sequence>MQNPSEDQSLISGSVERITYHNEENGFCIIRVKAKGHRDFVTVKGKVATIHTGEFIEGGGEWINDRNYGMQFQSKWLRVVPPTTLEGIQKYLGSGMIKGIGSHFAKILVKAFGEDVFTIIEDQPERLHSLPGIGKKRINIITKAWEEQKVVRSIMLFLQSNGVGTARAVRIYKTYGEDAIAIVSDNPYRLALDIRGIGFKTADELALRLGIPQDSVQRAQAGVRHVLQEICSEGHCAAQEQHLIEKSVELLAVPVELIRTAIEAELQDNRIIREMIDDMPCIYLDKLYHAENSVAQQITRLIQGEQTKWSMINIDDALQKTQQQVKIQLSPSQHKAVINSLHNKVSIITGGPGVGKTTVVNTIIKVIHSTTAKVTLCAPTGRAAKRLSESTSLEAKTIHRLLEFNPSSYSFKYNCDKPLDTDFLVCDEASMIDVSLMNSLLKAIPSHASVLIVGDIDQLPSVGSGAVLSDMIESGVISTARLTDIFRQAKTSRIIVNAHRINEGKAPFESIKGEKSDFFTIHAHNAEDVYNKLIKVVTKRLPQAFNLNPIDDIQILTPMNRAGLGAKSLNLELQKALNGHSENKITKYGNTFAVGDKIIQTVNNYDKDVFNGDLGRIKHINHDESEVKIDFDNRSVIYDFNELDEIDLAYATTIHKSQGSEYPAVVIPLAMQHYTMLQCNLLYTGVTRGKQLVVLVGEKKAIFLAAKNKKTAKRITNLKMRLAHSTEL</sequence>
<accession>A0A0K2E252</accession>
<dbReference type="Pfam" id="PF14490">
    <property type="entry name" value="HHH_RecD2"/>
    <property type="match status" value="1"/>
</dbReference>
<evidence type="ECO:0000313" key="5">
    <source>
        <dbReference type="Proteomes" id="UP000029558"/>
    </source>
</evidence>
<dbReference type="Gene3D" id="3.40.50.300">
    <property type="entry name" value="P-loop containing nucleotide triphosphate hydrolases"/>
    <property type="match status" value="2"/>
</dbReference>
<gene>
    <name evidence="4" type="primary">recD</name>
    <name evidence="3" type="synonym">recD2</name>
    <name evidence="4" type="ORF">KU39_1p59</name>
</gene>
<evidence type="ECO:0000313" key="4">
    <source>
        <dbReference type="EMBL" id="ALB24400.1"/>
    </source>
</evidence>
<keyword evidence="2 3" id="KW-0067">ATP-binding</keyword>
<protein>
    <recommendedName>
        <fullName evidence="3">ATP-dependent RecD2 DNA helicase</fullName>
        <ecNumber evidence="3">5.6.2.3</ecNumber>
    </recommendedName>
    <alternativeName>
        <fullName evidence="3">DNA 5'-3' helicase subunit RecD2</fullName>
    </alternativeName>
</protein>
<dbReference type="HAMAP" id="MF_01488">
    <property type="entry name" value="RecD2"/>
    <property type="match status" value="1"/>
</dbReference>
<dbReference type="InterPro" id="IPR041451">
    <property type="entry name" value="RecD2_SH13"/>
</dbReference>
<dbReference type="InterPro" id="IPR010994">
    <property type="entry name" value="RuvA_2-like"/>
</dbReference>
<dbReference type="EC" id="5.6.2.3" evidence="3"/>
<dbReference type="Gene3D" id="2.30.30.940">
    <property type="match status" value="1"/>
</dbReference>
<keyword evidence="3" id="KW-0238">DNA-binding</keyword>
<evidence type="ECO:0000256" key="2">
    <source>
        <dbReference type="ARBA" id="ARBA00022840"/>
    </source>
</evidence>
<keyword evidence="3 4" id="KW-0378">Hydrolase</keyword>
<evidence type="ECO:0000256" key="3">
    <source>
        <dbReference type="HAMAP-Rule" id="MF_01488"/>
    </source>
</evidence>
<dbReference type="InterPro" id="IPR003593">
    <property type="entry name" value="AAA+_ATPase"/>
</dbReference>
<keyword evidence="1 3" id="KW-0547">Nucleotide-binding</keyword>
<dbReference type="SMART" id="SM00382">
    <property type="entry name" value="AAA"/>
    <property type="match status" value="1"/>
</dbReference>
<dbReference type="GO" id="GO:0043139">
    <property type="term" value="F:5'-3' DNA helicase activity"/>
    <property type="evidence" value="ECO:0007669"/>
    <property type="project" value="UniProtKB-UniRule"/>
</dbReference>
<keyword evidence="3" id="KW-0347">Helicase</keyword>
<dbReference type="OrthoDB" id="9803432at2"/>
<dbReference type="InterPro" id="IPR050534">
    <property type="entry name" value="Coronavir_polyprotein_1ab"/>
</dbReference>
<dbReference type="Pfam" id="PF13245">
    <property type="entry name" value="AAA_19"/>
    <property type="match status" value="1"/>
</dbReference>
<proteinExistence type="inferred from homology"/>
<comment type="function">
    <text evidence="3">DNA-dependent ATPase and ATP-dependent 5'-3' DNA helicase. Has no activity on blunt DNA or DNA with 3'-overhangs, requires at least 10 bases of 5'-ssDNA for helicase activity.</text>
</comment>
<reference evidence="4 5" key="1">
    <citation type="journal article" date="2014" name="Genome Announc.">
        <title>Comparative Genome Analysis of Two Isolates of the Fish Pathogen Piscirickettsia salmonis from Different Hosts Reveals Major Differences in Virulence-Associated Secretion Systems.</title>
        <authorList>
            <person name="Bohle H."/>
            <person name="Henriquez P."/>
            <person name="Grothusen H."/>
            <person name="Navas E."/>
            <person name="Sandoval A."/>
            <person name="Bustamante F."/>
            <person name="Bustos P."/>
            <person name="Mancilla M."/>
        </authorList>
    </citation>
    <scope>NUCLEOTIDE SEQUENCE [LARGE SCALE GENOMIC DNA]</scope>
    <source>
        <strain evidence="5">B1-32597</strain>
    </source>
</reference>
<dbReference type="GO" id="GO:0005524">
    <property type="term" value="F:ATP binding"/>
    <property type="evidence" value="ECO:0007669"/>
    <property type="project" value="UniProtKB-UniRule"/>
</dbReference>
<dbReference type="Pfam" id="PF14520">
    <property type="entry name" value="HHH_5"/>
    <property type="match status" value="1"/>
</dbReference>
<keyword evidence="4" id="KW-0614">Plasmid</keyword>